<evidence type="ECO:0000256" key="4">
    <source>
        <dbReference type="ARBA" id="ARBA00022777"/>
    </source>
</evidence>
<keyword evidence="5" id="KW-0106">Calcium</keyword>
<name>A0A7R9Z2G6_9CHLO</name>
<evidence type="ECO:0000256" key="6">
    <source>
        <dbReference type="ARBA" id="ARBA00022840"/>
    </source>
</evidence>
<dbReference type="GO" id="GO:0005524">
    <property type="term" value="F:ATP binding"/>
    <property type="evidence" value="ECO:0007669"/>
    <property type="project" value="UniProtKB-UniRule"/>
</dbReference>
<evidence type="ECO:0000259" key="10">
    <source>
        <dbReference type="PROSITE" id="PS50011"/>
    </source>
</evidence>
<evidence type="ECO:0000313" key="12">
    <source>
        <dbReference type="EMBL" id="CAD8301339.1"/>
    </source>
</evidence>
<reference evidence="12" key="1">
    <citation type="submission" date="2021-01" db="EMBL/GenBank/DDBJ databases">
        <authorList>
            <person name="Corre E."/>
            <person name="Pelletier E."/>
            <person name="Niang G."/>
            <person name="Scheremetjew M."/>
            <person name="Finn R."/>
            <person name="Kale V."/>
            <person name="Holt S."/>
            <person name="Cochrane G."/>
            <person name="Meng A."/>
            <person name="Brown T."/>
            <person name="Cohen L."/>
        </authorList>
    </citation>
    <scope>NUCLEOTIDE SEQUENCE</scope>
    <source>
        <strain evidence="12">CCMP219</strain>
    </source>
</reference>
<feature type="domain" description="Protein kinase" evidence="10">
    <location>
        <begin position="47"/>
        <end position="305"/>
    </location>
</feature>
<evidence type="ECO:0000256" key="8">
    <source>
        <dbReference type="RuleBase" id="RU000304"/>
    </source>
</evidence>
<feature type="domain" description="EF-hand" evidence="11">
    <location>
        <begin position="456"/>
        <end position="488"/>
    </location>
</feature>
<gene>
    <name evidence="12" type="ORF">CEUR00632_LOCUS16009</name>
</gene>
<keyword evidence="6 7" id="KW-0067">ATP-binding</keyword>
<keyword evidence="3 7" id="KW-0547">Nucleotide-binding</keyword>
<dbReference type="EMBL" id="HBEC01034462">
    <property type="protein sequence ID" value="CAD8301339.1"/>
    <property type="molecule type" value="Transcribed_RNA"/>
</dbReference>
<dbReference type="FunFam" id="1.10.510.10:FF:000178">
    <property type="entry name" value="Calcium-dependent protein kinase 5"/>
    <property type="match status" value="1"/>
</dbReference>
<dbReference type="FunFam" id="1.10.238.10:FF:000001">
    <property type="entry name" value="Calmodulin 1"/>
    <property type="match status" value="1"/>
</dbReference>
<dbReference type="Gene3D" id="1.10.238.10">
    <property type="entry name" value="EF-hand"/>
    <property type="match status" value="1"/>
</dbReference>
<accession>A0A7R9Z2G6</accession>
<dbReference type="SMART" id="SM00054">
    <property type="entry name" value="EFh"/>
    <property type="match status" value="4"/>
</dbReference>
<dbReference type="Pfam" id="PF00069">
    <property type="entry name" value="Pkinase"/>
    <property type="match status" value="1"/>
</dbReference>
<feature type="domain" description="EF-hand" evidence="11">
    <location>
        <begin position="420"/>
        <end position="455"/>
    </location>
</feature>
<proteinExistence type="inferred from homology"/>
<dbReference type="Gene3D" id="3.30.200.20">
    <property type="entry name" value="Phosphorylase Kinase, domain 1"/>
    <property type="match status" value="1"/>
</dbReference>
<dbReference type="SMART" id="SM00220">
    <property type="entry name" value="S_TKc"/>
    <property type="match status" value="1"/>
</dbReference>
<dbReference type="Gene3D" id="1.10.510.10">
    <property type="entry name" value="Transferase(Phosphotransferase) domain 1"/>
    <property type="match status" value="1"/>
</dbReference>
<dbReference type="PROSITE" id="PS50222">
    <property type="entry name" value="EF_HAND_2"/>
    <property type="match status" value="4"/>
</dbReference>
<feature type="domain" description="EF-hand" evidence="11">
    <location>
        <begin position="348"/>
        <end position="383"/>
    </location>
</feature>
<dbReference type="CDD" id="cd05117">
    <property type="entry name" value="STKc_CAMK"/>
    <property type="match status" value="1"/>
</dbReference>
<dbReference type="FunFam" id="3.30.200.20:FF:001210">
    <property type="entry name" value="Calcium-dependent protein kinase 31"/>
    <property type="match status" value="1"/>
</dbReference>
<evidence type="ECO:0000256" key="2">
    <source>
        <dbReference type="ARBA" id="ARBA00022679"/>
    </source>
</evidence>
<comment type="similarity">
    <text evidence="8">Belongs to the protein kinase superfamily.</text>
</comment>
<evidence type="ECO:0008006" key="13">
    <source>
        <dbReference type="Google" id="ProtNLM"/>
    </source>
</evidence>
<dbReference type="PROSITE" id="PS00107">
    <property type="entry name" value="PROTEIN_KINASE_ATP"/>
    <property type="match status" value="1"/>
</dbReference>
<dbReference type="InterPro" id="IPR011009">
    <property type="entry name" value="Kinase-like_dom_sf"/>
</dbReference>
<feature type="region of interest" description="Disordered" evidence="9">
    <location>
        <begin position="1"/>
        <end position="23"/>
    </location>
</feature>
<dbReference type="SUPFAM" id="SSF56112">
    <property type="entry name" value="Protein kinase-like (PK-like)"/>
    <property type="match status" value="1"/>
</dbReference>
<feature type="domain" description="EF-hand" evidence="11">
    <location>
        <begin position="384"/>
        <end position="419"/>
    </location>
</feature>
<dbReference type="InterPro" id="IPR002048">
    <property type="entry name" value="EF_hand_dom"/>
</dbReference>
<dbReference type="PROSITE" id="PS50011">
    <property type="entry name" value="PROTEIN_KINASE_DOM"/>
    <property type="match status" value="1"/>
</dbReference>
<dbReference type="Pfam" id="PF13499">
    <property type="entry name" value="EF-hand_7"/>
    <property type="match status" value="2"/>
</dbReference>
<sequence length="488" mass="54442">MGCGDSKQASQPSGGKPAGAGNRSAAVSKSLNLRGVLEQTGDVRDFYTFSKVLGKGNFGVVHLVHDKRDSKPYACKSISKRKLVSAEDVEDVRREVQILLHLAGHKNVVQIYGAFEDKSYIHLVMECCAGGELFDRIADQGHFSERAAAEVMRTLVSVVNHCHTMNVIHRDLKPENFLLSSKGKDAVLKATDFGLSRFFKEGEPLDEIVGSPFYVAPEVLQRKYGKEADIWSCGVILYILLCGFPPFGGSNEKAIFRNVMSQSLDFSQQPWPRISQPAKDCVRRMLTRDPKQRATAAQILQDSWMRENGVASDEQIPNEVCNRIKKFSAGNRLKKEAAKLIAAALPADEISGMREIFLAIDADKSGSITAEEFAHALRRKDYNLPEHEIQRLVEDADIDGDGTIDYEEFIAATINQNKLEREEHLKKAFEHFDLNGDGMISHDELVQSLSNLGIKEEQVKDIVKQVDTDGDGSIDYNEFCCMIRDREL</sequence>
<dbReference type="GO" id="GO:0005509">
    <property type="term" value="F:calcium ion binding"/>
    <property type="evidence" value="ECO:0007669"/>
    <property type="project" value="InterPro"/>
</dbReference>
<evidence type="ECO:0000256" key="9">
    <source>
        <dbReference type="SAM" id="MobiDB-lite"/>
    </source>
</evidence>
<keyword evidence="4" id="KW-0418">Kinase</keyword>
<dbReference type="GO" id="GO:0004674">
    <property type="term" value="F:protein serine/threonine kinase activity"/>
    <property type="evidence" value="ECO:0007669"/>
    <property type="project" value="UniProtKB-KW"/>
</dbReference>
<dbReference type="AlphaFoldDB" id="A0A7R9Z2G6"/>
<dbReference type="InterPro" id="IPR011992">
    <property type="entry name" value="EF-hand-dom_pair"/>
</dbReference>
<evidence type="ECO:0000256" key="1">
    <source>
        <dbReference type="ARBA" id="ARBA00022527"/>
    </source>
</evidence>
<dbReference type="PANTHER" id="PTHR24349">
    <property type="entry name" value="SERINE/THREONINE-PROTEIN KINASE"/>
    <property type="match status" value="1"/>
</dbReference>
<evidence type="ECO:0000256" key="7">
    <source>
        <dbReference type="PROSITE-ProRule" id="PRU10141"/>
    </source>
</evidence>
<keyword evidence="1 8" id="KW-0723">Serine/threonine-protein kinase</keyword>
<evidence type="ECO:0000256" key="3">
    <source>
        <dbReference type="ARBA" id="ARBA00022741"/>
    </source>
</evidence>
<keyword evidence="2" id="KW-0808">Transferase</keyword>
<dbReference type="InterPro" id="IPR017441">
    <property type="entry name" value="Protein_kinase_ATP_BS"/>
</dbReference>
<dbReference type="InterPro" id="IPR018247">
    <property type="entry name" value="EF_Hand_1_Ca_BS"/>
</dbReference>
<dbReference type="SUPFAM" id="SSF47473">
    <property type="entry name" value="EF-hand"/>
    <property type="match status" value="1"/>
</dbReference>
<evidence type="ECO:0000259" key="11">
    <source>
        <dbReference type="PROSITE" id="PS50222"/>
    </source>
</evidence>
<dbReference type="PROSITE" id="PS00108">
    <property type="entry name" value="PROTEIN_KINASE_ST"/>
    <property type="match status" value="1"/>
</dbReference>
<dbReference type="InterPro" id="IPR008271">
    <property type="entry name" value="Ser/Thr_kinase_AS"/>
</dbReference>
<dbReference type="InterPro" id="IPR000719">
    <property type="entry name" value="Prot_kinase_dom"/>
</dbReference>
<dbReference type="PROSITE" id="PS00018">
    <property type="entry name" value="EF_HAND_1"/>
    <property type="match status" value="4"/>
</dbReference>
<dbReference type="InterPro" id="IPR050205">
    <property type="entry name" value="CDPK_Ser/Thr_kinases"/>
</dbReference>
<feature type="binding site" evidence="7">
    <location>
        <position position="76"/>
    </location>
    <ligand>
        <name>ATP</name>
        <dbReference type="ChEBI" id="CHEBI:30616"/>
    </ligand>
</feature>
<organism evidence="12">
    <name type="scientific">Chlamydomonas euryale</name>
    <dbReference type="NCBI Taxonomy" id="1486919"/>
    <lineage>
        <taxon>Eukaryota</taxon>
        <taxon>Viridiplantae</taxon>
        <taxon>Chlorophyta</taxon>
        <taxon>core chlorophytes</taxon>
        <taxon>Chlorophyceae</taxon>
        <taxon>CS clade</taxon>
        <taxon>Chlamydomonadales</taxon>
        <taxon>Chlamydomonadaceae</taxon>
        <taxon>Chlamydomonas</taxon>
    </lineage>
</organism>
<protein>
    <recommendedName>
        <fullName evidence="13">Calcium-dependent protein kinase</fullName>
    </recommendedName>
</protein>
<evidence type="ECO:0000256" key="5">
    <source>
        <dbReference type="ARBA" id="ARBA00022837"/>
    </source>
</evidence>